<dbReference type="Gene3D" id="1.20.1530.20">
    <property type="match status" value="1"/>
</dbReference>
<feature type="transmembrane region" description="Helical" evidence="10">
    <location>
        <begin position="117"/>
        <end position="137"/>
    </location>
</feature>
<evidence type="ECO:0000256" key="4">
    <source>
        <dbReference type="ARBA" id="ARBA00022538"/>
    </source>
</evidence>
<keyword evidence="4" id="KW-0633">Potassium transport</keyword>
<evidence type="ECO:0000256" key="2">
    <source>
        <dbReference type="ARBA" id="ARBA00022448"/>
    </source>
</evidence>
<evidence type="ECO:0000256" key="6">
    <source>
        <dbReference type="ARBA" id="ARBA00022958"/>
    </source>
</evidence>
<feature type="transmembrane region" description="Helical" evidence="10">
    <location>
        <begin position="32"/>
        <end position="51"/>
    </location>
</feature>
<reference evidence="13" key="1">
    <citation type="submission" date="2024-05" db="EMBL/GenBank/DDBJ databases">
        <title>Genome Sequences of Four Agar- Degrading Marine Bacteria.</title>
        <authorList>
            <person name="Phillips E.K."/>
            <person name="Shaffer J.C."/>
            <person name="Henson M.W."/>
            <person name="Temperton B."/>
            <person name="Thrash C.J."/>
            <person name="Martin M.O."/>
        </authorList>
    </citation>
    <scope>NUCLEOTIDE SEQUENCE</scope>
    <source>
        <strain evidence="13">EKP203</strain>
    </source>
</reference>
<keyword evidence="6" id="KW-0630">Potassium</keyword>
<evidence type="ECO:0000256" key="5">
    <source>
        <dbReference type="ARBA" id="ARBA00022692"/>
    </source>
</evidence>
<name>A0ABT7Y483_9VIBR</name>
<dbReference type="InterPro" id="IPR003148">
    <property type="entry name" value="RCK_N"/>
</dbReference>
<dbReference type="PANTHER" id="PTHR46157:SF4">
    <property type="entry name" value="K(+) EFFLUX ANTIPORTER 3, CHLOROPLASTIC"/>
    <property type="match status" value="1"/>
</dbReference>
<keyword evidence="5 10" id="KW-0812">Transmembrane</keyword>
<feature type="transmembrane region" description="Helical" evidence="10">
    <location>
        <begin position="217"/>
        <end position="236"/>
    </location>
</feature>
<sequence>MENLNFLHFATMVMLTITICIALSSFLRLGTIIGFIAAGIALGPHTPGLVAATDIEFLQQIADFGVVLFLFTIGLEVKPQELWKMKKGLVIQGLGQVVLTALIFSGIYFYAGFSWQLGLVFGLIFAQSSTAVVMTMLEEKGEVNAAHGKNIFTNLMGQDLSIVPVMALIPVLAHQQAPESSGIFLPLLLGVSAVAAIFVIGRYLLPNGLRWAVKVRNKEGFVLCLFVALVATLWLVDEVGLSSTLGAFLLGMCLSNSDFRFSLESVVSPFKGVLMGLFFISVGMSVDPIIASSHLGQVLLMLVAIVIVKLVVFVVLAKVDGKSNGIAIKTGFALSQVGEFAFVLLGLAATIGIISAEQGAIGIVVVSLSMVITPWLYQLGNKLVSRKLHKSTPSTFLPNDDTEQALVVVGLDEVGRLIALLAKRAQIPYVAVDIDYDSVQRAKALGLNAHFGDITLQSVRKKAGLNKANAAFVSLTHSESLRKVCLMLAHYPQLDIYARTNSRADEFYLKDHGIEFVGATYIESTLLRGRQLLKNFGVPEDEVMELIDDVKSDMFEQDYLKFKNGE</sequence>
<evidence type="ECO:0000256" key="7">
    <source>
        <dbReference type="ARBA" id="ARBA00022989"/>
    </source>
</evidence>
<proteinExistence type="predicted"/>
<protein>
    <submittedName>
        <fullName evidence="13">Cation:proton antiporter</fullName>
    </submittedName>
</protein>
<evidence type="ECO:0000256" key="1">
    <source>
        <dbReference type="ARBA" id="ARBA00004141"/>
    </source>
</evidence>
<evidence type="ECO:0000256" key="9">
    <source>
        <dbReference type="ARBA" id="ARBA00023136"/>
    </source>
</evidence>
<keyword evidence="2" id="KW-0813">Transport</keyword>
<dbReference type="InterPro" id="IPR038770">
    <property type="entry name" value="Na+/solute_symporter_sf"/>
</dbReference>
<evidence type="ECO:0000259" key="11">
    <source>
        <dbReference type="Pfam" id="PF00999"/>
    </source>
</evidence>
<feature type="transmembrane region" description="Helical" evidence="10">
    <location>
        <begin position="331"/>
        <end position="354"/>
    </location>
</feature>
<dbReference type="PANTHER" id="PTHR46157">
    <property type="entry name" value="K(+) EFFLUX ANTIPORTER 3, CHLOROPLASTIC"/>
    <property type="match status" value="1"/>
</dbReference>
<dbReference type="SUPFAM" id="SSF51735">
    <property type="entry name" value="NAD(P)-binding Rossmann-fold domains"/>
    <property type="match status" value="1"/>
</dbReference>
<evidence type="ECO:0000256" key="3">
    <source>
        <dbReference type="ARBA" id="ARBA00022449"/>
    </source>
</evidence>
<feature type="transmembrane region" description="Helical" evidence="10">
    <location>
        <begin position="360"/>
        <end position="377"/>
    </location>
</feature>
<evidence type="ECO:0000256" key="8">
    <source>
        <dbReference type="ARBA" id="ARBA00023065"/>
    </source>
</evidence>
<keyword evidence="8" id="KW-0406">Ion transport</keyword>
<dbReference type="InterPro" id="IPR036291">
    <property type="entry name" value="NAD(P)-bd_dom_sf"/>
</dbReference>
<dbReference type="Pfam" id="PF00999">
    <property type="entry name" value="Na_H_Exchanger"/>
    <property type="match status" value="1"/>
</dbReference>
<dbReference type="Proteomes" id="UP001169719">
    <property type="component" value="Unassembled WGS sequence"/>
</dbReference>
<dbReference type="EMBL" id="JAUEOZ010000002">
    <property type="protein sequence ID" value="MDN2482842.1"/>
    <property type="molecule type" value="Genomic_DNA"/>
</dbReference>
<feature type="transmembrane region" description="Helical" evidence="10">
    <location>
        <begin position="89"/>
        <end position="111"/>
    </location>
</feature>
<feature type="transmembrane region" description="Helical" evidence="10">
    <location>
        <begin position="298"/>
        <end position="319"/>
    </location>
</feature>
<feature type="domain" description="Cation/H+ exchanger transmembrane" evidence="11">
    <location>
        <begin position="15"/>
        <end position="376"/>
    </location>
</feature>
<dbReference type="Gene3D" id="3.40.50.720">
    <property type="entry name" value="NAD(P)-binding Rossmann-like Domain"/>
    <property type="match status" value="1"/>
</dbReference>
<evidence type="ECO:0000259" key="12">
    <source>
        <dbReference type="Pfam" id="PF02254"/>
    </source>
</evidence>
<keyword evidence="7 10" id="KW-1133">Transmembrane helix</keyword>
<dbReference type="Pfam" id="PF02254">
    <property type="entry name" value="TrkA_N"/>
    <property type="match status" value="1"/>
</dbReference>
<evidence type="ECO:0000313" key="14">
    <source>
        <dbReference type="Proteomes" id="UP001169719"/>
    </source>
</evidence>
<evidence type="ECO:0000256" key="10">
    <source>
        <dbReference type="SAM" id="Phobius"/>
    </source>
</evidence>
<keyword evidence="9 10" id="KW-0472">Membrane</keyword>
<feature type="transmembrane region" description="Helical" evidence="10">
    <location>
        <begin position="158"/>
        <end position="177"/>
    </location>
</feature>
<keyword evidence="14" id="KW-1185">Reference proteome</keyword>
<evidence type="ECO:0000313" key="13">
    <source>
        <dbReference type="EMBL" id="MDN2482842.1"/>
    </source>
</evidence>
<dbReference type="InterPro" id="IPR006153">
    <property type="entry name" value="Cation/H_exchanger_TM"/>
</dbReference>
<organism evidence="13 14">
    <name type="scientific">Vibrio agarivorans</name>
    <dbReference type="NCBI Taxonomy" id="153622"/>
    <lineage>
        <taxon>Bacteria</taxon>
        <taxon>Pseudomonadati</taxon>
        <taxon>Pseudomonadota</taxon>
        <taxon>Gammaproteobacteria</taxon>
        <taxon>Vibrionales</taxon>
        <taxon>Vibrionaceae</taxon>
        <taxon>Vibrio</taxon>
    </lineage>
</organism>
<comment type="subcellular location">
    <subcellularLocation>
        <location evidence="1">Membrane</location>
        <topology evidence="1">Multi-pass membrane protein</topology>
    </subcellularLocation>
</comment>
<accession>A0ABT7Y483</accession>
<comment type="caution">
    <text evidence="13">The sequence shown here is derived from an EMBL/GenBank/DDBJ whole genome shotgun (WGS) entry which is preliminary data.</text>
</comment>
<gene>
    <name evidence="13" type="ORF">QWJ08_15990</name>
</gene>
<feature type="domain" description="RCK N-terminal" evidence="12">
    <location>
        <begin position="407"/>
        <end position="517"/>
    </location>
</feature>
<feature type="transmembrane region" description="Helical" evidence="10">
    <location>
        <begin position="183"/>
        <end position="205"/>
    </location>
</feature>
<keyword evidence="3" id="KW-0050">Antiport</keyword>
<feature type="transmembrane region" description="Helical" evidence="10">
    <location>
        <begin position="57"/>
        <end position="77"/>
    </location>
</feature>
<dbReference type="RefSeq" id="WP_289962893.1">
    <property type="nucleotide sequence ID" value="NZ_JAUEOZ010000002.1"/>
</dbReference>